<feature type="coiled-coil region" evidence="1">
    <location>
        <begin position="12"/>
        <end position="46"/>
    </location>
</feature>
<name>A0A8S1LER2_9CILI</name>
<gene>
    <name evidence="2" type="ORF">PSON_ATCC_30995.1.T0190316</name>
</gene>
<evidence type="ECO:0000256" key="1">
    <source>
        <dbReference type="SAM" id="Coils"/>
    </source>
</evidence>
<comment type="caution">
    <text evidence="2">The sequence shown here is derived from an EMBL/GenBank/DDBJ whole genome shotgun (WGS) entry which is preliminary data.</text>
</comment>
<organism evidence="2 3">
    <name type="scientific">Paramecium sonneborni</name>
    <dbReference type="NCBI Taxonomy" id="65129"/>
    <lineage>
        <taxon>Eukaryota</taxon>
        <taxon>Sar</taxon>
        <taxon>Alveolata</taxon>
        <taxon>Ciliophora</taxon>
        <taxon>Intramacronucleata</taxon>
        <taxon>Oligohymenophorea</taxon>
        <taxon>Peniculida</taxon>
        <taxon>Parameciidae</taxon>
        <taxon>Paramecium</taxon>
    </lineage>
</organism>
<accession>A0A8S1LER2</accession>
<evidence type="ECO:0000313" key="3">
    <source>
        <dbReference type="Proteomes" id="UP000692954"/>
    </source>
</evidence>
<keyword evidence="3" id="KW-1185">Reference proteome</keyword>
<reference evidence="2" key="1">
    <citation type="submission" date="2021-01" db="EMBL/GenBank/DDBJ databases">
        <authorList>
            <consortium name="Genoscope - CEA"/>
            <person name="William W."/>
        </authorList>
    </citation>
    <scope>NUCLEOTIDE SEQUENCE</scope>
</reference>
<protein>
    <submittedName>
        <fullName evidence="2">Uncharacterized protein</fullName>
    </submittedName>
</protein>
<dbReference type="Proteomes" id="UP000692954">
    <property type="component" value="Unassembled WGS sequence"/>
</dbReference>
<evidence type="ECO:0000313" key="2">
    <source>
        <dbReference type="EMBL" id="CAD8064835.1"/>
    </source>
</evidence>
<sequence length="374" mass="45035">MQQFIDLCKLLISESTNQVQKELENLNQKEAQMLKEYQQNEEYDQDDPIISKNLNELIIHYRNYILHNYLQKLVNKILDSKEKIFQIRNNLNTLDYYLGSQIMTLEYIAKKLIKLQDLQTLKKIILNDQNLLIEEDQYQVSPIILDLFNLQIVRDIYFTQFNLKYGIEMNDYHRNQKKLEFDFDDENKFNQKNNHIWSIKITQPELVNDYPFSQDICQTLKNNQPSQKQSVVKETLKIQTQNQNDFIQTQPNYQQIQLSRSPTSLGNKNQFQSQFFRSPTSGQKKQFEFKIETQQNNFSIAEQILQRKDRQTAFQNKNDNRKKYIINYKNENSDQDIFDEQSFQILRNYLEGKYTQNKIDRTEDLKVLINKQRL</sequence>
<dbReference type="OrthoDB" id="309401at2759"/>
<dbReference type="AlphaFoldDB" id="A0A8S1LER2"/>
<proteinExistence type="predicted"/>
<dbReference type="EMBL" id="CAJJDN010000019">
    <property type="protein sequence ID" value="CAD8064835.1"/>
    <property type="molecule type" value="Genomic_DNA"/>
</dbReference>
<keyword evidence="1" id="KW-0175">Coiled coil</keyword>